<gene>
    <name evidence="2" type="ORF">GCM10025780_07420</name>
</gene>
<dbReference type="PANTHER" id="PTHR33990:SF1">
    <property type="entry name" value="PROTEIN YJDN"/>
    <property type="match status" value="1"/>
</dbReference>
<evidence type="ECO:0000313" key="2">
    <source>
        <dbReference type="EMBL" id="GAA4667663.1"/>
    </source>
</evidence>
<protein>
    <submittedName>
        <fullName evidence="2">VOC family protein</fullName>
    </submittedName>
</protein>
<dbReference type="Proteomes" id="UP001501295">
    <property type="component" value="Unassembled WGS sequence"/>
</dbReference>
<dbReference type="CDD" id="cd06588">
    <property type="entry name" value="PhnB_like"/>
    <property type="match status" value="1"/>
</dbReference>
<accession>A0ABP8VPM1</accession>
<comment type="caution">
    <text evidence="2">The sequence shown here is derived from an EMBL/GenBank/DDBJ whole genome shotgun (WGS) entry which is preliminary data.</text>
</comment>
<dbReference type="Gene3D" id="3.10.180.10">
    <property type="entry name" value="2,3-Dihydroxybiphenyl 1,2-Dioxygenase, domain 1"/>
    <property type="match status" value="1"/>
</dbReference>
<dbReference type="SUPFAM" id="SSF54593">
    <property type="entry name" value="Glyoxalase/Bleomycin resistance protein/Dihydroxybiphenyl dioxygenase"/>
    <property type="match status" value="1"/>
</dbReference>
<sequence>MRRLSPKKRTETDLNGGQAGLTAAAKAAGSRHEEIDMTVTNTTHLNFRGQAREALEFYHSVFGGSLTAITFAQMGAAEDPAEADQIMWGQVEAPNGFRIMAFDVPSARAFDRGTESFFESLRGTDIEEITALWARLAEGASVRVPLAPAQWSPIYGMLTDRFGITWVVDAAADQAA</sequence>
<keyword evidence="3" id="KW-1185">Reference proteome</keyword>
<name>A0ABP8VPM1_9MICO</name>
<dbReference type="InterPro" id="IPR028973">
    <property type="entry name" value="PhnB-like"/>
</dbReference>
<reference evidence="3" key="1">
    <citation type="journal article" date="2019" name="Int. J. Syst. Evol. Microbiol.">
        <title>The Global Catalogue of Microorganisms (GCM) 10K type strain sequencing project: providing services to taxonomists for standard genome sequencing and annotation.</title>
        <authorList>
            <consortium name="The Broad Institute Genomics Platform"/>
            <consortium name="The Broad Institute Genome Sequencing Center for Infectious Disease"/>
            <person name="Wu L."/>
            <person name="Ma J."/>
        </authorList>
    </citation>
    <scope>NUCLEOTIDE SEQUENCE [LARGE SCALE GENOMIC DNA]</scope>
    <source>
        <strain evidence="3">JCM 18956</strain>
    </source>
</reference>
<evidence type="ECO:0000313" key="3">
    <source>
        <dbReference type="Proteomes" id="UP001501295"/>
    </source>
</evidence>
<dbReference type="InterPro" id="IPR029068">
    <property type="entry name" value="Glyas_Bleomycin-R_OHBP_Dase"/>
</dbReference>
<feature type="domain" description="PhnB-like" evidence="1">
    <location>
        <begin position="41"/>
        <end position="168"/>
    </location>
</feature>
<dbReference type="Pfam" id="PF06983">
    <property type="entry name" value="3-dmu-9_3-mt"/>
    <property type="match status" value="1"/>
</dbReference>
<proteinExistence type="predicted"/>
<dbReference type="PANTHER" id="PTHR33990">
    <property type="entry name" value="PROTEIN YJDN-RELATED"/>
    <property type="match status" value="1"/>
</dbReference>
<organism evidence="2 3">
    <name type="scientific">Frondihabitans cladoniiphilus</name>
    <dbReference type="NCBI Taxonomy" id="715785"/>
    <lineage>
        <taxon>Bacteria</taxon>
        <taxon>Bacillati</taxon>
        <taxon>Actinomycetota</taxon>
        <taxon>Actinomycetes</taxon>
        <taxon>Micrococcales</taxon>
        <taxon>Microbacteriaceae</taxon>
        <taxon>Frondihabitans</taxon>
    </lineage>
</organism>
<dbReference type="EMBL" id="BAABLM010000001">
    <property type="protein sequence ID" value="GAA4667663.1"/>
    <property type="molecule type" value="Genomic_DNA"/>
</dbReference>
<evidence type="ECO:0000259" key="1">
    <source>
        <dbReference type="Pfam" id="PF06983"/>
    </source>
</evidence>